<comment type="caution">
    <text evidence="1">The sequence shown here is derived from an EMBL/GenBank/DDBJ whole genome shotgun (WGS) entry which is preliminary data.</text>
</comment>
<proteinExistence type="predicted"/>
<accession>A0A645B483</accession>
<evidence type="ECO:0000313" key="1">
    <source>
        <dbReference type="EMBL" id="MPM56534.1"/>
    </source>
</evidence>
<reference evidence="1" key="1">
    <citation type="submission" date="2019-08" db="EMBL/GenBank/DDBJ databases">
        <authorList>
            <person name="Kucharzyk K."/>
            <person name="Murdoch R.W."/>
            <person name="Higgins S."/>
            <person name="Loffler F."/>
        </authorList>
    </citation>
    <scope>NUCLEOTIDE SEQUENCE</scope>
</reference>
<gene>
    <name evidence="1" type="ORF">SDC9_103340</name>
</gene>
<name>A0A645B483_9ZZZZ</name>
<dbReference type="AlphaFoldDB" id="A0A645B483"/>
<organism evidence="1">
    <name type="scientific">bioreactor metagenome</name>
    <dbReference type="NCBI Taxonomy" id="1076179"/>
    <lineage>
        <taxon>unclassified sequences</taxon>
        <taxon>metagenomes</taxon>
        <taxon>ecological metagenomes</taxon>
    </lineage>
</organism>
<dbReference type="EMBL" id="VSSQ01015805">
    <property type="protein sequence ID" value="MPM56534.1"/>
    <property type="molecule type" value="Genomic_DNA"/>
</dbReference>
<protein>
    <submittedName>
        <fullName evidence="1">Uncharacterized protein</fullName>
    </submittedName>
</protein>
<sequence length="102" mass="11402">MRKAPRGGGELAAGQRARALLRVFRQGRILGPCGCIDKPHAASRFLKDRDDRERHHRALEQRDLAKVRYDGRIVVFEKITQPRAVVGPHPFVGDQEHGASNG</sequence>